<comment type="caution">
    <text evidence="1">The sequence shown here is derived from an EMBL/GenBank/DDBJ whole genome shotgun (WGS) entry which is preliminary data.</text>
</comment>
<dbReference type="Proteomes" id="UP001060085">
    <property type="component" value="Linkage Group LG02"/>
</dbReference>
<dbReference type="EMBL" id="CM044702">
    <property type="protein sequence ID" value="KAI5676077.1"/>
    <property type="molecule type" value="Genomic_DNA"/>
</dbReference>
<reference evidence="2" key="1">
    <citation type="journal article" date="2023" name="Nat. Plants">
        <title>Single-cell RNA sequencing provides a high-resolution roadmap for understanding the multicellular compartmentation of specialized metabolism.</title>
        <authorList>
            <person name="Sun S."/>
            <person name="Shen X."/>
            <person name="Li Y."/>
            <person name="Li Y."/>
            <person name="Wang S."/>
            <person name="Li R."/>
            <person name="Zhang H."/>
            <person name="Shen G."/>
            <person name="Guo B."/>
            <person name="Wei J."/>
            <person name="Xu J."/>
            <person name="St-Pierre B."/>
            <person name="Chen S."/>
            <person name="Sun C."/>
        </authorList>
    </citation>
    <scope>NUCLEOTIDE SEQUENCE [LARGE SCALE GENOMIC DNA]</scope>
</reference>
<evidence type="ECO:0000313" key="2">
    <source>
        <dbReference type="Proteomes" id="UP001060085"/>
    </source>
</evidence>
<accession>A0ACC0BU10</accession>
<name>A0ACC0BU10_CATRO</name>
<organism evidence="1 2">
    <name type="scientific">Catharanthus roseus</name>
    <name type="common">Madagascar periwinkle</name>
    <name type="synonym">Vinca rosea</name>
    <dbReference type="NCBI Taxonomy" id="4058"/>
    <lineage>
        <taxon>Eukaryota</taxon>
        <taxon>Viridiplantae</taxon>
        <taxon>Streptophyta</taxon>
        <taxon>Embryophyta</taxon>
        <taxon>Tracheophyta</taxon>
        <taxon>Spermatophyta</taxon>
        <taxon>Magnoliopsida</taxon>
        <taxon>eudicotyledons</taxon>
        <taxon>Gunneridae</taxon>
        <taxon>Pentapetalae</taxon>
        <taxon>asterids</taxon>
        <taxon>lamiids</taxon>
        <taxon>Gentianales</taxon>
        <taxon>Apocynaceae</taxon>
        <taxon>Rauvolfioideae</taxon>
        <taxon>Vinceae</taxon>
        <taxon>Catharanthinae</taxon>
        <taxon>Catharanthus</taxon>
    </lineage>
</organism>
<keyword evidence="2" id="KW-1185">Reference proteome</keyword>
<gene>
    <name evidence="1" type="ORF">M9H77_07027</name>
</gene>
<proteinExistence type="predicted"/>
<sequence>MDDNGSLVFQETVEIWKNRDRTEKSRRFNFCDFPYERRRENKSNIHFHKKRKPINQQLRAIRREFMILDEFQIRAPNAEERAHLSPNGWMAVYWDQLKAGLRFPLHNMFLEVTSYWRIDVGQIAPNGVKIIVAFILMYKLVRDGSGCRTFQRKSGAIELVRKMPQPIHRWKKQKLLLLNIVEASVKLKVQLPRVDLGKDGFKPLRKWKKDRSGKKKTNVLLVLETPVDPDSEDPGALVGESDEESSLVPEDMEEELLEGCLVDFSTCVWVCLVYDALSVNILNWPAQQMMHNFEVERRNVEKYKNRLGEIYQERLVAIDHATNMALMEINKWLTDECTVKDGEFRSLKESFICNQQDLDRCKEALMQKEQEGQLVGWGLGCQEVIRLLTLVCSLVQILCFYPSSLV</sequence>
<evidence type="ECO:0000313" key="1">
    <source>
        <dbReference type="EMBL" id="KAI5676077.1"/>
    </source>
</evidence>
<protein>
    <submittedName>
        <fullName evidence="1">Uncharacterized protein</fullName>
    </submittedName>
</protein>